<dbReference type="STRING" id="93220.A6P55_05095"/>
<accession>A0A378YJT0</accession>
<feature type="region of interest" description="Disordered" evidence="14">
    <location>
        <begin position="575"/>
        <end position="615"/>
    </location>
</feature>
<sequence length="615" mass="67068">MQDFAVDEANDSFREAPDPDALARSLPAAMVFVDLETTGGNALEDRITEIGVVEVGPHGIEQWSTLLDPAEPIPPFIQQLTGITNEMVRGQPSFATLAQGLAERLHGKLFVAHNARFDYGFLKNEFKRAGIAFQADVLCTVRLSRLLFPSAARHGLDALIARFGLTPMGRHRALADAELLWQFWQKLHTIYAPELIEQAVQRVTKRSSQPPQLPDEAIDALPSRPGVYLFYGEGDTLLYVGKSVDIRARVRSHFSSDHQVAKDLRISQEIRRVEARPTVGELGALLLESQLVKQLQPVHNRMLRRASSLYSWQFPPDTDTPRLVSAKTVDFADAQALFGTFSSRTRAESALRALADEHRLCCAQLGLEKIAPGRPCFGYQVKRCDGVCVGEASLEAHNERVREALATLQLETWPYDGPIAIEEHGPGEHAAETAYHVIDRWQYLGSVTSADALDGLLERMPAVTGFDPDIYRLLGRRLAASATGHFAGKPGSVDNRRARSGRPVGTTGGVSGGAAVEGAVEGAVESMIERAAGSAAASAGTGNEDAGRNGEARAPATRKPLAPLVVLRLIRPTFRLSPDDPPEAVAPKPRSMALQRRRQPCPEDPAQLRLPFDAH</sequence>
<evidence type="ECO:0000256" key="14">
    <source>
        <dbReference type="SAM" id="MobiDB-lite"/>
    </source>
</evidence>
<keyword evidence="5" id="KW-0267">Excision nuclease</keyword>
<dbReference type="AlphaFoldDB" id="A0A378YJT0"/>
<dbReference type="Gene3D" id="3.30.420.10">
    <property type="entry name" value="Ribonuclease H-like superfamily/Ribonuclease H"/>
    <property type="match status" value="1"/>
</dbReference>
<evidence type="ECO:0000256" key="4">
    <source>
        <dbReference type="ARBA" id="ARBA00022801"/>
    </source>
</evidence>
<organism evidence="16 17">
    <name type="scientific">Pandoraea pnomenusa</name>
    <dbReference type="NCBI Taxonomy" id="93220"/>
    <lineage>
        <taxon>Bacteria</taxon>
        <taxon>Pseudomonadati</taxon>
        <taxon>Pseudomonadota</taxon>
        <taxon>Betaproteobacteria</taxon>
        <taxon>Burkholderiales</taxon>
        <taxon>Burkholderiaceae</taxon>
        <taxon>Pandoraea</taxon>
    </lineage>
</organism>
<dbReference type="NCBIfam" id="TIGR00573">
    <property type="entry name" value="dnaq"/>
    <property type="match status" value="1"/>
</dbReference>
<dbReference type="InterPro" id="IPR050066">
    <property type="entry name" value="UvrABC_protein_C"/>
</dbReference>
<dbReference type="CDD" id="cd10434">
    <property type="entry name" value="GIY-YIG_UvrC_Cho"/>
    <property type="match status" value="1"/>
</dbReference>
<dbReference type="Proteomes" id="UP000254573">
    <property type="component" value="Unassembled WGS sequence"/>
</dbReference>
<keyword evidence="2" id="KW-0227">DNA damage</keyword>
<evidence type="ECO:0000256" key="10">
    <source>
        <dbReference type="ARBA" id="ARBA00040756"/>
    </source>
</evidence>
<dbReference type="GO" id="GO:0006260">
    <property type="term" value="P:DNA replication"/>
    <property type="evidence" value="ECO:0007669"/>
    <property type="project" value="InterPro"/>
</dbReference>
<dbReference type="InterPro" id="IPR035901">
    <property type="entry name" value="GIY-YIG_endonuc_sf"/>
</dbReference>
<keyword evidence="4 16" id="KW-0378">Hydrolase</keyword>
<dbReference type="GO" id="GO:0003887">
    <property type="term" value="F:DNA-directed DNA polymerase activity"/>
    <property type="evidence" value="ECO:0007669"/>
    <property type="project" value="UniProtKB-EC"/>
</dbReference>
<dbReference type="GO" id="GO:0009432">
    <property type="term" value="P:SOS response"/>
    <property type="evidence" value="ECO:0007669"/>
    <property type="project" value="UniProtKB-KW"/>
</dbReference>
<evidence type="ECO:0000259" key="15">
    <source>
        <dbReference type="PROSITE" id="PS50164"/>
    </source>
</evidence>
<keyword evidence="6" id="KW-0234">DNA repair</keyword>
<evidence type="ECO:0000256" key="11">
    <source>
        <dbReference type="ARBA" id="ARBA00042138"/>
    </source>
</evidence>
<dbReference type="Pfam" id="PF00929">
    <property type="entry name" value="RNase_T"/>
    <property type="match status" value="1"/>
</dbReference>
<evidence type="ECO:0000313" key="16">
    <source>
        <dbReference type="EMBL" id="SUA76737.1"/>
    </source>
</evidence>
<evidence type="ECO:0000256" key="12">
    <source>
        <dbReference type="ARBA" id="ARBA00042732"/>
    </source>
</evidence>
<comment type="subunit">
    <text evidence="9">DNA polymerase III contains a core (composed of alpha, epsilon and theta chains) that associates with a tau subunit. This core dimerizes to form the POLIII' complex. PolIII' associates with the gamma complex (composed of gamma, delta, delta', psi and chi chains) and with the beta chain to form the complete DNA polymerase III complex.</text>
</comment>
<dbReference type="PANTHER" id="PTHR30562">
    <property type="entry name" value="UVRC/OXIDOREDUCTASE"/>
    <property type="match status" value="1"/>
</dbReference>
<name>A0A378YJT0_9BURK</name>
<comment type="catalytic activity">
    <reaction evidence="13">
        <text>DNA(n) + a 2'-deoxyribonucleoside 5'-triphosphate = DNA(n+1) + diphosphate</text>
        <dbReference type="Rhea" id="RHEA:22508"/>
        <dbReference type="Rhea" id="RHEA-COMP:17339"/>
        <dbReference type="Rhea" id="RHEA-COMP:17340"/>
        <dbReference type="ChEBI" id="CHEBI:33019"/>
        <dbReference type="ChEBI" id="CHEBI:61560"/>
        <dbReference type="ChEBI" id="CHEBI:173112"/>
        <dbReference type="EC" id="2.7.7.7"/>
    </reaction>
</comment>
<dbReference type="CDD" id="cd06127">
    <property type="entry name" value="DEDDh"/>
    <property type="match status" value="1"/>
</dbReference>
<dbReference type="EMBL" id="UGSG01000001">
    <property type="protein sequence ID" value="SUA76737.1"/>
    <property type="molecule type" value="Genomic_DNA"/>
</dbReference>
<dbReference type="InterPro" id="IPR036397">
    <property type="entry name" value="RNaseH_sf"/>
</dbReference>
<feature type="domain" description="GIY-YIG" evidence="15">
    <location>
        <begin position="223"/>
        <end position="301"/>
    </location>
</feature>
<dbReference type="InterPro" id="IPR012337">
    <property type="entry name" value="RNaseH-like_sf"/>
</dbReference>
<comment type="function">
    <text evidence="8">DNA polymerase III is a complex, multichain enzyme responsible for most of the replicative synthesis in bacteria. The epsilon subunit contain the editing function and is a proofreading 3'-5' exonuclease.</text>
</comment>
<dbReference type="EC" id="2.7.7.7" evidence="1"/>
<evidence type="ECO:0000256" key="13">
    <source>
        <dbReference type="ARBA" id="ARBA00049244"/>
    </source>
</evidence>
<evidence type="ECO:0000256" key="7">
    <source>
        <dbReference type="ARBA" id="ARBA00023236"/>
    </source>
</evidence>
<dbReference type="SMART" id="SM00479">
    <property type="entry name" value="EXOIII"/>
    <property type="match status" value="1"/>
</dbReference>
<dbReference type="GO" id="GO:0009380">
    <property type="term" value="C:excinuclease repair complex"/>
    <property type="evidence" value="ECO:0007669"/>
    <property type="project" value="TreeGrafter"/>
</dbReference>
<dbReference type="SMART" id="SM00465">
    <property type="entry name" value="GIYc"/>
    <property type="match status" value="1"/>
</dbReference>
<dbReference type="SUPFAM" id="SSF53098">
    <property type="entry name" value="Ribonuclease H-like"/>
    <property type="match status" value="1"/>
</dbReference>
<gene>
    <name evidence="16" type="primary">cho</name>
    <name evidence="16" type="ORF">NCTC13160_01561</name>
</gene>
<feature type="region of interest" description="Disordered" evidence="14">
    <location>
        <begin position="484"/>
        <end position="513"/>
    </location>
</feature>
<dbReference type="GO" id="GO:0006289">
    <property type="term" value="P:nucleotide-excision repair"/>
    <property type="evidence" value="ECO:0007669"/>
    <property type="project" value="InterPro"/>
</dbReference>
<proteinExistence type="predicted"/>
<dbReference type="GO" id="GO:0003677">
    <property type="term" value="F:DNA binding"/>
    <property type="evidence" value="ECO:0007669"/>
    <property type="project" value="InterPro"/>
</dbReference>
<feature type="region of interest" description="Disordered" evidence="14">
    <location>
        <begin position="535"/>
        <end position="557"/>
    </location>
</feature>
<reference evidence="16 17" key="1">
    <citation type="submission" date="2018-06" db="EMBL/GenBank/DDBJ databases">
        <authorList>
            <consortium name="Pathogen Informatics"/>
            <person name="Doyle S."/>
        </authorList>
    </citation>
    <scope>NUCLEOTIDE SEQUENCE [LARGE SCALE GENOMIC DNA]</scope>
    <source>
        <strain evidence="16 17">NCTC13160</strain>
    </source>
</reference>
<dbReference type="Gene3D" id="3.40.1440.10">
    <property type="entry name" value="GIY-YIG endonuclease"/>
    <property type="match status" value="1"/>
</dbReference>
<dbReference type="InterPro" id="IPR013520">
    <property type="entry name" value="Ribonucl_H"/>
</dbReference>
<evidence type="ECO:0000256" key="3">
    <source>
        <dbReference type="ARBA" id="ARBA00022769"/>
    </source>
</evidence>
<evidence type="ECO:0000256" key="5">
    <source>
        <dbReference type="ARBA" id="ARBA00022881"/>
    </source>
</evidence>
<dbReference type="SUPFAM" id="SSF82771">
    <property type="entry name" value="GIY-YIG endonuclease"/>
    <property type="match status" value="1"/>
</dbReference>
<evidence type="ECO:0000313" key="17">
    <source>
        <dbReference type="Proteomes" id="UP000254573"/>
    </source>
</evidence>
<evidence type="ECO:0000256" key="8">
    <source>
        <dbReference type="ARBA" id="ARBA00025483"/>
    </source>
</evidence>
<dbReference type="PANTHER" id="PTHR30562:SF10">
    <property type="entry name" value="EXCINUCLEASE CHO"/>
    <property type="match status" value="1"/>
</dbReference>
<keyword evidence="3" id="KW-0228">DNA excision</keyword>
<dbReference type="InterPro" id="IPR006054">
    <property type="entry name" value="DnaQ"/>
</dbReference>
<keyword evidence="7" id="KW-0742">SOS response</keyword>
<dbReference type="InterPro" id="IPR000305">
    <property type="entry name" value="GIY-YIG_endonuc"/>
</dbReference>
<evidence type="ECO:0000256" key="2">
    <source>
        <dbReference type="ARBA" id="ARBA00022763"/>
    </source>
</evidence>
<protein>
    <recommendedName>
        <fullName evidence="10">Excinuclease cho</fullName>
        <ecNumber evidence="1">2.7.7.7</ecNumber>
    </recommendedName>
    <alternativeName>
        <fullName evidence="12">Endonuclease cho</fullName>
    </alternativeName>
    <alternativeName>
        <fullName evidence="11">UvrC homolog protein</fullName>
    </alternativeName>
</protein>
<dbReference type="RefSeq" id="WP_048806422.1">
    <property type="nucleotide sequence ID" value="NZ_CP009553.3"/>
</dbReference>
<evidence type="ECO:0000256" key="6">
    <source>
        <dbReference type="ARBA" id="ARBA00023204"/>
    </source>
</evidence>
<dbReference type="PROSITE" id="PS50164">
    <property type="entry name" value="GIY_YIG"/>
    <property type="match status" value="1"/>
</dbReference>
<dbReference type="KEGG" id="ppnm:LV28_07935"/>
<evidence type="ECO:0000256" key="1">
    <source>
        <dbReference type="ARBA" id="ARBA00012417"/>
    </source>
</evidence>
<dbReference type="FunFam" id="3.30.420.10:FF:000045">
    <property type="entry name" value="3'-5' exonuclease DinG"/>
    <property type="match status" value="1"/>
</dbReference>
<dbReference type="GO" id="GO:0004527">
    <property type="term" value="F:exonuclease activity"/>
    <property type="evidence" value="ECO:0007669"/>
    <property type="project" value="UniProtKB-ARBA"/>
</dbReference>
<evidence type="ECO:0000256" key="9">
    <source>
        <dbReference type="ARBA" id="ARBA00026073"/>
    </source>
</evidence>
<dbReference type="InterPro" id="IPR047296">
    <property type="entry name" value="GIY-YIG_UvrC_Cho"/>
</dbReference>